<evidence type="ECO:0000313" key="6">
    <source>
        <dbReference type="EMBL" id="EFJ31907.1"/>
    </source>
</evidence>
<dbReference type="OMA" id="HRKEFAS"/>
<keyword evidence="3 4" id="KW-0287">Flowering</keyword>
<dbReference type="PANTHER" id="PTHR31791">
    <property type="entry name" value="FRIGIDA-LIKE PROTEIN 3-RELATED"/>
    <property type="match status" value="1"/>
</dbReference>
<sequence>MDGDGLRRFIVEHRKEFASLRHELPGALKCAVDPARMVVVALEAYLPDPSSSTRKASDASASRRACILLLECLQVVLADPVLGVDHPVVPSHVKEVAKDMAEKWRSRMDVQKDAAGGSSLDAQAFLQLLATFGISSEYDEEELCGLISAIARRKKTPALCRAIGLSARIPAIVDKLVEDGKPIEALSMAKEFGIMDRIQPVSLLKNYLKDARRIAHSMLKSGHSPAAAQNDSMMKELSATRSVLKCIEEYNLEADFPSSPLHKRIFQLEKAKLDKKRTGGSMKGQSKRPRGSNNGGYSYRNPDRNPERGGYVPPGPSVSGYQFVSPVAFERQNQGGYMPSYAPGSRSAVSLSSLPPNSYIYSPADGSIYGAPGYSTTPTNTYPSFGNLRNSLPPPPPAYQASFMH</sequence>
<reference evidence="6 7" key="1">
    <citation type="journal article" date="2011" name="Science">
        <title>The Selaginella genome identifies genetic changes associated with the evolution of vascular plants.</title>
        <authorList>
            <person name="Banks J.A."/>
            <person name="Nishiyama T."/>
            <person name="Hasebe M."/>
            <person name="Bowman J.L."/>
            <person name="Gribskov M."/>
            <person name="dePamphilis C."/>
            <person name="Albert V.A."/>
            <person name="Aono N."/>
            <person name="Aoyama T."/>
            <person name="Ambrose B.A."/>
            <person name="Ashton N.W."/>
            <person name="Axtell M.J."/>
            <person name="Barker E."/>
            <person name="Barker M.S."/>
            <person name="Bennetzen J.L."/>
            <person name="Bonawitz N.D."/>
            <person name="Chapple C."/>
            <person name="Cheng C."/>
            <person name="Correa L.G."/>
            <person name="Dacre M."/>
            <person name="DeBarry J."/>
            <person name="Dreyer I."/>
            <person name="Elias M."/>
            <person name="Engstrom E.M."/>
            <person name="Estelle M."/>
            <person name="Feng L."/>
            <person name="Finet C."/>
            <person name="Floyd S.K."/>
            <person name="Frommer W.B."/>
            <person name="Fujita T."/>
            <person name="Gramzow L."/>
            <person name="Gutensohn M."/>
            <person name="Harholt J."/>
            <person name="Hattori M."/>
            <person name="Heyl A."/>
            <person name="Hirai T."/>
            <person name="Hiwatashi Y."/>
            <person name="Ishikawa M."/>
            <person name="Iwata M."/>
            <person name="Karol K.G."/>
            <person name="Koehler B."/>
            <person name="Kolukisaoglu U."/>
            <person name="Kubo M."/>
            <person name="Kurata T."/>
            <person name="Lalonde S."/>
            <person name="Li K."/>
            <person name="Li Y."/>
            <person name="Litt A."/>
            <person name="Lyons E."/>
            <person name="Manning G."/>
            <person name="Maruyama T."/>
            <person name="Michael T.P."/>
            <person name="Mikami K."/>
            <person name="Miyazaki S."/>
            <person name="Morinaga S."/>
            <person name="Murata T."/>
            <person name="Mueller-Roeber B."/>
            <person name="Nelson D.R."/>
            <person name="Obara M."/>
            <person name="Oguri Y."/>
            <person name="Olmstead R.G."/>
            <person name="Onodera N."/>
            <person name="Petersen B.L."/>
            <person name="Pils B."/>
            <person name="Prigge M."/>
            <person name="Rensing S.A."/>
            <person name="Riano-Pachon D.M."/>
            <person name="Roberts A.W."/>
            <person name="Sato Y."/>
            <person name="Scheller H.V."/>
            <person name="Schulz B."/>
            <person name="Schulz C."/>
            <person name="Shakirov E.V."/>
            <person name="Shibagaki N."/>
            <person name="Shinohara N."/>
            <person name="Shippen D.E."/>
            <person name="Soerensen I."/>
            <person name="Sotooka R."/>
            <person name="Sugimoto N."/>
            <person name="Sugita M."/>
            <person name="Sumikawa N."/>
            <person name="Tanurdzic M."/>
            <person name="Theissen G."/>
            <person name="Ulvskov P."/>
            <person name="Wakazuki S."/>
            <person name="Weng J.K."/>
            <person name="Willats W.W."/>
            <person name="Wipf D."/>
            <person name="Wolf P.G."/>
            <person name="Yang L."/>
            <person name="Zimmer A.D."/>
            <person name="Zhu Q."/>
            <person name="Mitros T."/>
            <person name="Hellsten U."/>
            <person name="Loque D."/>
            <person name="Otillar R."/>
            <person name="Salamov A."/>
            <person name="Schmutz J."/>
            <person name="Shapiro H."/>
            <person name="Lindquist E."/>
            <person name="Lucas S."/>
            <person name="Rokhsar D."/>
            <person name="Grigoriev I.V."/>
        </authorList>
    </citation>
    <scope>NUCLEOTIDE SEQUENCE [LARGE SCALE GENOMIC DNA]</scope>
</reference>
<keyword evidence="2 4" id="KW-0221">Differentiation</keyword>
<evidence type="ECO:0000256" key="5">
    <source>
        <dbReference type="SAM" id="MobiDB-lite"/>
    </source>
</evidence>
<dbReference type="KEGG" id="smo:SELMODRAFT_144478"/>
<dbReference type="Pfam" id="PF07899">
    <property type="entry name" value="Frigida"/>
    <property type="match status" value="1"/>
</dbReference>
<dbReference type="Proteomes" id="UP000001514">
    <property type="component" value="Unassembled WGS sequence"/>
</dbReference>
<dbReference type="PANTHER" id="PTHR31791:SF4">
    <property type="entry name" value="FRIGIDA-LIKE PROTEIN 3"/>
    <property type="match status" value="1"/>
</dbReference>
<dbReference type="EMBL" id="GL377573">
    <property type="protein sequence ID" value="EFJ31907.1"/>
    <property type="molecule type" value="Genomic_DNA"/>
</dbReference>
<accession>D8R7N0</accession>
<evidence type="ECO:0000256" key="4">
    <source>
        <dbReference type="RuleBase" id="RU364012"/>
    </source>
</evidence>
<dbReference type="HOGENOM" id="CLU_026883_3_0_1"/>
<dbReference type="eggNOG" id="ENOG502QWA2">
    <property type="taxonomic scope" value="Eukaryota"/>
</dbReference>
<dbReference type="InParanoid" id="D8R7N0"/>
<dbReference type="Gramene" id="EFJ31907">
    <property type="protein sequence ID" value="EFJ31907"/>
    <property type="gene ID" value="SELMODRAFT_144478"/>
</dbReference>
<protein>
    <recommendedName>
        <fullName evidence="4">FRIGIDA-like protein</fullName>
    </recommendedName>
</protein>
<dbReference type="OrthoDB" id="1930990at2759"/>
<evidence type="ECO:0000256" key="1">
    <source>
        <dbReference type="ARBA" id="ARBA00008956"/>
    </source>
</evidence>
<evidence type="ECO:0000256" key="2">
    <source>
        <dbReference type="ARBA" id="ARBA00022782"/>
    </source>
</evidence>
<gene>
    <name evidence="6" type="ORF">SELMODRAFT_144478</name>
</gene>
<dbReference type="FunCoup" id="D8R7N0">
    <property type="interactions" value="2350"/>
</dbReference>
<dbReference type="GO" id="GO:0030154">
    <property type="term" value="P:cell differentiation"/>
    <property type="evidence" value="ECO:0007669"/>
    <property type="project" value="UniProtKB-KW"/>
</dbReference>
<dbReference type="AlphaFoldDB" id="D8R7N0"/>
<keyword evidence="7" id="KW-1185">Reference proteome</keyword>
<dbReference type="InterPro" id="IPR012474">
    <property type="entry name" value="Frigida"/>
</dbReference>
<proteinExistence type="inferred from homology"/>
<organism evidence="7">
    <name type="scientific">Selaginella moellendorffii</name>
    <name type="common">Spikemoss</name>
    <dbReference type="NCBI Taxonomy" id="88036"/>
    <lineage>
        <taxon>Eukaryota</taxon>
        <taxon>Viridiplantae</taxon>
        <taxon>Streptophyta</taxon>
        <taxon>Embryophyta</taxon>
        <taxon>Tracheophyta</taxon>
        <taxon>Lycopodiopsida</taxon>
        <taxon>Selaginellales</taxon>
        <taxon>Selaginellaceae</taxon>
        <taxon>Selaginella</taxon>
    </lineage>
</organism>
<comment type="similarity">
    <text evidence="1 4">Belongs to the Frigida family.</text>
</comment>
<keyword evidence="4" id="KW-0217">Developmental protein</keyword>
<name>D8R7N0_SELML</name>
<feature type="region of interest" description="Disordered" evidence="5">
    <location>
        <begin position="272"/>
        <end position="316"/>
    </location>
</feature>
<evidence type="ECO:0000256" key="3">
    <source>
        <dbReference type="ARBA" id="ARBA00023089"/>
    </source>
</evidence>
<evidence type="ECO:0000313" key="7">
    <source>
        <dbReference type="Proteomes" id="UP000001514"/>
    </source>
</evidence>